<keyword evidence="1" id="KW-1133">Transmembrane helix</keyword>
<feature type="transmembrane region" description="Helical" evidence="1">
    <location>
        <begin position="364"/>
        <end position="388"/>
    </location>
</feature>
<keyword evidence="1" id="KW-0472">Membrane</keyword>
<dbReference type="Pfam" id="PF03140">
    <property type="entry name" value="DUF247"/>
    <property type="match status" value="1"/>
</dbReference>
<dbReference type="PANTHER" id="PTHR31170">
    <property type="entry name" value="BNAC04G53230D PROTEIN"/>
    <property type="match status" value="1"/>
</dbReference>
<evidence type="ECO:0000313" key="3">
    <source>
        <dbReference type="Proteomes" id="UP000027120"/>
    </source>
</evidence>
<name>A0A067GKK9_CITSI</name>
<dbReference type="InterPro" id="IPR004158">
    <property type="entry name" value="DUF247_pln"/>
</dbReference>
<evidence type="ECO:0000313" key="2">
    <source>
        <dbReference type="EMBL" id="KDO80238.1"/>
    </source>
</evidence>
<keyword evidence="3" id="KW-1185">Reference proteome</keyword>
<evidence type="ECO:0000256" key="1">
    <source>
        <dbReference type="SAM" id="Phobius"/>
    </source>
</evidence>
<reference evidence="2 3" key="1">
    <citation type="submission" date="2014-04" db="EMBL/GenBank/DDBJ databases">
        <authorList>
            <consortium name="International Citrus Genome Consortium"/>
            <person name="Gmitter F."/>
            <person name="Chen C."/>
            <person name="Farmerie W."/>
            <person name="Harkins T."/>
            <person name="Desany B."/>
            <person name="Mohiuddin M."/>
            <person name="Kodira C."/>
            <person name="Borodovsky M."/>
            <person name="Lomsadze A."/>
            <person name="Burns P."/>
            <person name="Jenkins J."/>
            <person name="Prochnik S."/>
            <person name="Shu S."/>
            <person name="Chapman J."/>
            <person name="Pitluck S."/>
            <person name="Schmutz J."/>
            <person name="Rokhsar D."/>
        </authorList>
    </citation>
    <scope>NUCLEOTIDE SEQUENCE</scope>
</reference>
<dbReference type="Proteomes" id="UP000027120">
    <property type="component" value="Unassembled WGS sequence"/>
</dbReference>
<protein>
    <submittedName>
        <fullName evidence="2">Uncharacterized protein</fullName>
    </submittedName>
</protein>
<dbReference type="AlphaFoldDB" id="A0A067GKK9"/>
<keyword evidence="1" id="KW-0812">Transmembrane</keyword>
<organism evidence="2 3">
    <name type="scientific">Citrus sinensis</name>
    <name type="common">Sweet orange</name>
    <name type="synonym">Citrus aurantium var. sinensis</name>
    <dbReference type="NCBI Taxonomy" id="2711"/>
    <lineage>
        <taxon>Eukaryota</taxon>
        <taxon>Viridiplantae</taxon>
        <taxon>Streptophyta</taxon>
        <taxon>Embryophyta</taxon>
        <taxon>Tracheophyta</taxon>
        <taxon>Spermatophyta</taxon>
        <taxon>Magnoliopsida</taxon>
        <taxon>eudicotyledons</taxon>
        <taxon>Gunneridae</taxon>
        <taxon>Pentapetalae</taxon>
        <taxon>rosids</taxon>
        <taxon>malvids</taxon>
        <taxon>Sapindales</taxon>
        <taxon>Rutaceae</taxon>
        <taxon>Aurantioideae</taxon>
        <taxon>Citrus</taxon>
    </lineage>
</organism>
<sequence length="392" mass="45176">MEYQYIVIDESEDEEEEQQLRTVAHVSRFENQYTISNIVASVSRRLEERRRRNVVGNRKPSVSIFKLPSSLTGINYKCTQPEMVSIGPYHHGKDHPLEFEEYKWCYSANVLMPSDDFAEMMLLDGCFLSEILCHLGRDESDADLDFDEPIFTRPWLIPMLVRDIVQLENQLPLFVLKSLFSKSGCDETFIKLVSEFFSLPGQLFYLALFPSFSVNSIAEREKYRPSTHSLQCVTQLRRSGIKIKPRKAESFLDIKYEKQVLQIPSITTNDITSTVLINCVALEQCQERKIKYFSNYVSFMCCLISQPRDVALLGLDGVITNFSQDDQHVADLFNDLGKNTALNVRESYLWKVLHDVGAYYSSCWAMFSAFVLLMLTTVQSVMSVLSYLHDLK</sequence>
<dbReference type="STRING" id="2711.A0A067GKK9"/>
<dbReference type="PANTHER" id="PTHR31170:SF25">
    <property type="entry name" value="BNAA09G04570D PROTEIN"/>
    <property type="match status" value="1"/>
</dbReference>
<accession>A0A067GKK9</accession>
<gene>
    <name evidence="2" type="ORF">CISIN_1g038295mg</name>
</gene>
<dbReference type="EMBL" id="KK784877">
    <property type="protein sequence ID" value="KDO80238.1"/>
    <property type="molecule type" value="Genomic_DNA"/>
</dbReference>
<proteinExistence type="predicted"/>